<dbReference type="EMBL" id="QTJX01000001">
    <property type="protein sequence ID" value="RDY61021.1"/>
    <property type="molecule type" value="Genomic_DNA"/>
</dbReference>
<dbReference type="OrthoDB" id="9815897at2"/>
<feature type="transmembrane region" description="Helical" evidence="1">
    <location>
        <begin position="72"/>
        <end position="91"/>
    </location>
</feature>
<feature type="transmembrane region" description="Helical" evidence="1">
    <location>
        <begin position="103"/>
        <end position="121"/>
    </location>
</feature>
<dbReference type="InterPro" id="IPR021215">
    <property type="entry name" value="DUF2752"/>
</dbReference>
<evidence type="ECO:0000313" key="2">
    <source>
        <dbReference type="EMBL" id="RDY61021.1"/>
    </source>
</evidence>
<dbReference type="RefSeq" id="WP_116182902.1">
    <property type="nucleotide sequence ID" value="NZ_QTJX01000001.1"/>
</dbReference>
<keyword evidence="1" id="KW-0472">Membrane</keyword>
<keyword evidence="1" id="KW-0812">Transmembrane</keyword>
<evidence type="ECO:0000256" key="1">
    <source>
        <dbReference type="SAM" id="Phobius"/>
    </source>
</evidence>
<organism evidence="2 3">
    <name type="scientific">Flagellimonas nanhaiensis</name>
    <dbReference type="NCBI Taxonomy" id="2292706"/>
    <lineage>
        <taxon>Bacteria</taxon>
        <taxon>Pseudomonadati</taxon>
        <taxon>Bacteroidota</taxon>
        <taxon>Flavobacteriia</taxon>
        <taxon>Flavobacteriales</taxon>
        <taxon>Flavobacteriaceae</taxon>
        <taxon>Flagellimonas</taxon>
    </lineage>
</organism>
<accession>A0A371JT87</accession>
<feature type="transmembrane region" description="Helical" evidence="1">
    <location>
        <begin position="12"/>
        <end position="30"/>
    </location>
</feature>
<keyword evidence="1" id="KW-1133">Transmembrane helix</keyword>
<keyword evidence="3" id="KW-1185">Reference proteome</keyword>
<dbReference type="Proteomes" id="UP000261828">
    <property type="component" value="Unassembled WGS sequence"/>
</dbReference>
<sequence length="134" mass="15239">MQCLVAIKRAYLLGILGVLLLVAILLYFSFNPEQGLLFPKCPFNQYLGIYCSGCGTQRAIHDLLHFRFVEAMSHNFLLLPAFLAIIHHFLVKWKVIKGKSLLSYRYAPLIVLAIVLIFMLLRNLPIAPFTHLAP</sequence>
<comment type="caution">
    <text evidence="2">The sequence shown here is derived from an EMBL/GenBank/DDBJ whole genome shotgun (WGS) entry which is preliminary data.</text>
</comment>
<gene>
    <name evidence="2" type="ORF">DX873_02250</name>
</gene>
<protein>
    <submittedName>
        <fullName evidence="2">DUF2752 domain-containing protein</fullName>
    </submittedName>
</protein>
<dbReference type="Pfam" id="PF10825">
    <property type="entry name" value="DUF2752"/>
    <property type="match status" value="1"/>
</dbReference>
<dbReference type="AlphaFoldDB" id="A0A371JT87"/>
<evidence type="ECO:0000313" key="3">
    <source>
        <dbReference type="Proteomes" id="UP000261828"/>
    </source>
</evidence>
<reference evidence="2 3" key="1">
    <citation type="submission" date="2018-08" db="EMBL/GenBank/DDBJ databases">
        <title>Muricauda nanhaiensis sp. nov., isolated from seawater of the South China Sea.</title>
        <authorList>
            <person name="Dang Y."/>
        </authorList>
    </citation>
    <scope>NUCLEOTIDE SEQUENCE [LARGE SCALE GENOMIC DNA]</scope>
    <source>
        <strain evidence="2 3">SM1704</strain>
    </source>
</reference>
<proteinExistence type="predicted"/>
<name>A0A371JT87_9FLAO</name>